<evidence type="ECO:0000256" key="3">
    <source>
        <dbReference type="ARBA" id="ARBA00022692"/>
    </source>
</evidence>
<feature type="transmembrane region" description="Helical" evidence="6">
    <location>
        <begin position="47"/>
        <end position="69"/>
    </location>
</feature>
<feature type="transmembrane region" description="Helical" evidence="6">
    <location>
        <begin position="131"/>
        <end position="149"/>
    </location>
</feature>
<keyword evidence="5 6" id="KW-0472">Membrane</keyword>
<comment type="subcellular location">
    <subcellularLocation>
        <location evidence="1">Cell membrane</location>
        <topology evidence="1">Multi-pass membrane protein</topology>
    </subcellularLocation>
</comment>
<dbReference type="PANTHER" id="PTHR30250">
    <property type="entry name" value="PST FAMILY PREDICTED COLANIC ACID TRANSPORTER"/>
    <property type="match status" value="1"/>
</dbReference>
<accession>A0ABW0U7G8</accession>
<evidence type="ECO:0000256" key="6">
    <source>
        <dbReference type="SAM" id="Phobius"/>
    </source>
</evidence>
<dbReference type="PIRSF" id="PIRSF038958">
    <property type="entry name" value="PG_synth_SpoVB"/>
    <property type="match status" value="1"/>
</dbReference>
<dbReference type="PANTHER" id="PTHR30250:SF21">
    <property type="entry name" value="LIPID II FLIPPASE MURJ"/>
    <property type="match status" value="1"/>
</dbReference>
<evidence type="ECO:0000256" key="1">
    <source>
        <dbReference type="ARBA" id="ARBA00004651"/>
    </source>
</evidence>
<dbReference type="RefSeq" id="WP_270897146.1">
    <property type="nucleotide sequence ID" value="NZ_JBHSPF010000059.1"/>
</dbReference>
<feature type="transmembrane region" description="Helical" evidence="6">
    <location>
        <begin position="300"/>
        <end position="320"/>
    </location>
</feature>
<protein>
    <submittedName>
        <fullName evidence="7">Oligosaccharide flippase family protein</fullName>
    </submittedName>
</protein>
<dbReference type="CDD" id="cd13124">
    <property type="entry name" value="MATE_SpoVB_like"/>
    <property type="match status" value="1"/>
</dbReference>
<reference evidence="8" key="1">
    <citation type="journal article" date="2019" name="Int. J. Syst. Evol. Microbiol.">
        <title>The Global Catalogue of Microorganisms (GCM) 10K type strain sequencing project: providing services to taxonomists for standard genome sequencing and annotation.</title>
        <authorList>
            <consortium name="The Broad Institute Genomics Platform"/>
            <consortium name="The Broad Institute Genome Sequencing Center for Infectious Disease"/>
            <person name="Wu L."/>
            <person name="Ma J."/>
        </authorList>
    </citation>
    <scope>NUCLEOTIDE SEQUENCE [LARGE SCALE GENOMIC DNA]</scope>
    <source>
        <strain evidence="8">CGMCC 1.15790</strain>
    </source>
</reference>
<evidence type="ECO:0000313" key="8">
    <source>
        <dbReference type="Proteomes" id="UP001596143"/>
    </source>
</evidence>
<feature type="transmembrane region" description="Helical" evidence="6">
    <location>
        <begin position="12"/>
        <end position="35"/>
    </location>
</feature>
<comment type="caution">
    <text evidence="7">The sequence shown here is derived from an EMBL/GenBank/DDBJ whole genome shotgun (WGS) entry which is preliminary data.</text>
</comment>
<feature type="transmembrane region" description="Helical" evidence="6">
    <location>
        <begin position="407"/>
        <end position="425"/>
    </location>
</feature>
<keyword evidence="8" id="KW-1185">Reference proteome</keyword>
<keyword evidence="3 6" id="KW-0812">Transmembrane</keyword>
<feature type="transmembrane region" description="Helical" evidence="6">
    <location>
        <begin position="341"/>
        <end position="367"/>
    </location>
</feature>
<dbReference type="InterPro" id="IPR024923">
    <property type="entry name" value="PG_synth_SpoVB"/>
</dbReference>
<proteinExistence type="predicted"/>
<dbReference type="Proteomes" id="UP001596143">
    <property type="component" value="Unassembled WGS sequence"/>
</dbReference>
<dbReference type="InterPro" id="IPR002797">
    <property type="entry name" value="Polysacc_synth"/>
</dbReference>
<feature type="transmembrane region" description="Helical" evidence="6">
    <location>
        <begin position="431"/>
        <end position="451"/>
    </location>
</feature>
<dbReference type="EMBL" id="JBHSPF010000059">
    <property type="protein sequence ID" value="MFC5629421.1"/>
    <property type="molecule type" value="Genomic_DNA"/>
</dbReference>
<organism evidence="7 8">
    <name type="scientific">Aliibacillus thermotolerans</name>
    <dbReference type="NCBI Taxonomy" id="1834418"/>
    <lineage>
        <taxon>Bacteria</taxon>
        <taxon>Bacillati</taxon>
        <taxon>Bacillota</taxon>
        <taxon>Bacilli</taxon>
        <taxon>Bacillales</taxon>
        <taxon>Bacillaceae</taxon>
        <taxon>Aliibacillus</taxon>
    </lineage>
</organism>
<sequence>MSSSKFLRGTMILTLATFLSKFLGMIYIFPFAAMVGQQGLALYQYGYQPYTILLSLATLGVPMAVSKFVSKYNALGDYRTGYRLFRSSLLMMTLTGLVAFLLLFLMAPTIATWIISNPDQLNGNELSDVTFTIRMVSVALLLIPAMSVFRGYFQGFQSMGPTAVSQVIEQIVRIVFILTVAFFILHIFNGELGLAIGFATFGAFVGGIGALSVLIYYWKKRKPLMMKQIKNSTAHHQLSWQDMYKELIRYALPLSFVGLAIPLFQMIDLFTFNNVLMSIGYTQQEAETAYGAFAASSHKLILIPVAVATAMSVTLIPTITDSFTNKNHSLLQRQVTQTYQVILFLSIPAAAGLSVLSYPTFAVLFGLEDFDIGGHILRYYAPAAVFFSLFSVTAAILQGINRQRMAVLSLMIALIVKALTAALYLKWFGPIGGSFSTLTGFAVGILVNMWAIGRYVGYKYKKLFKRTLLIVLFTALMIVAVMIVKNGAEVIFPLHSWRNALYIEVFSVITGAGLYFILSVKSGLAALIFGDRFSILKK</sequence>
<dbReference type="Pfam" id="PF01943">
    <property type="entry name" value="Polysacc_synt"/>
    <property type="match status" value="1"/>
</dbReference>
<feature type="transmembrane region" description="Helical" evidence="6">
    <location>
        <begin position="247"/>
        <end position="267"/>
    </location>
</feature>
<evidence type="ECO:0000313" key="7">
    <source>
        <dbReference type="EMBL" id="MFC5629421.1"/>
    </source>
</evidence>
<keyword evidence="4 6" id="KW-1133">Transmembrane helix</keyword>
<evidence type="ECO:0000256" key="5">
    <source>
        <dbReference type="ARBA" id="ARBA00023136"/>
    </source>
</evidence>
<feature type="transmembrane region" description="Helical" evidence="6">
    <location>
        <begin position="89"/>
        <end position="111"/>
    </location>
</feature>
<feature type="transmembrane region" description="Helical" evidence="6">
    <location>
        <begin position="463"/>
        <end position="485"/>
    </location>
</feature>
<name>A0ABW0U7G8_9BACI</name>
<feature type="transmembrane region" description="Helical" evidence="6">
    <location>
        <begin position="170"/>
        <end position="188"/>
    </location>
</feature>
<feature type="transmembrane region" description="Helical" evidence="6">
    <location>
        <begin position="379"/>
        <end position="400"/>
    </location>
</feature>
<feature type="transmembrane region" description="Helical" evidence="6">
    <location>
        <begin position="194"/>
        <end position="218"/>
    </location>
</feature>
<evidence type="ECO:0000256" key="4">
    <source>
        <dbReference type="ARBA" id="ARBA00022989"/>
    </source>
</evidence>
<feature type="transmembrane region" description="Helical" evidence="6">
    <location>
        <begin position="505"/>
        <end position="529"/>
    </location>
</feature>
<gene>
    <name evidence="7" type="ORF">ACFPTR_11210</name>
</gene>
<evidence type="ECO:0000256" key="2">
    <source>
        <dbReference type="ARBA" id="ARBA00022475"/>
    </source>
</evidence>
<dbReference type="InterPro" id="IPR050833">
    <property type="entry name" value="Poly_Biosynth_Transport"/>
</dbReference>
<keyword evidence="2" id="KW-1003">Cell membrane</keyword>